<sequence length="80" mass="8481">MNRMIARLRAHGIVTASHMIGISIMLLVLGLANYGSNPWLSAVVAAAGLLSSVRIHIAAVRYQNAMVGYTASGLDDENQS</sequence>
<evidence type="ECO:0000256" key="1">
    <source>
        <dbReference type="SAM" id="Phobius"/>
    </source>
</evidence>
<keyword evidence="1" id="KW-0812">Transmembrane</keyword>
<protein>
    <submittedName>
        <fullName evidence="2">Uncharacterized protein</fullName>
    </submittedName>
</protein>
<accession>A0A2W5RDS8</accession>
<evidence type="ECO:0000313" key="2">
    <source>
        <dbReference type="EMBL" id="PZQ86894.1"/>
    </source>
</evidence>
<proteinExistence type="predicted"/>
<comment type="caution">
    <text evidence="2">The sequence shown here is derived from an EMBL/GenBank/DDBJ whole genome shotgun (WGS) entry which is preliminary data.</text>
</comment>
<name>A0A2W5RDS8_ACIJO</name>
<dbReference type="AlphaFoldDB" id="A0A2W5RDS8"/>
<keyword evidence="1" id="KW-1133">Transmembrane helix</keyword>
<gene>
    <name evidence="2" type="ORF">DI542_13025</name>
</gene>
<reference evidence="2 3" key="1">
    <citation type="submission" date="2017-11" db="EMBL/GenBank/DDBJ databases">
        <title>Infants hospitalized years apart are colonized by the same room-sourced microbial strains.</title>
        <authorList>
            <person name="Brooks B."/>
            <person name="Olm M.R."/>
            <person name="Firek B.A."/>
            <person name="Baker R."/>
            <person name="Thomas B.C."/>
            <person name="Morowitz M.J."/>
            <person name="Banfield J.F."/>
        </authorList>
    </citation>
    <scope>NUCLEOTIDE SEQUENCE [LARGE SCALE GENOMIC DNA]</scope>
    <source>
        <strain evidence="2">S2_003_000_R3_20</strain>
    </source>
</reference>
<dbReference type="EMBL" id="QFQJ01000077">
    <property type="protein sequence ID" value="PZQ86894.1"/>
    <property type="molecule type" value="Genomic_DNA"/>
</dbReference>
<dbReference type="Proteomes" id="UP000249282">
    <property type="component" value="Unassembled WGS sequence"/>
</dbReference>
<evidence type="ECO:0000313" key="3">
    <source>
        <dbReference type="Proteomes" id="UP000249282"/>
    </source>
</evidence>
<keyword evidence="1" id="KW-0472">Membrane</keyword>
<organism evidence="2 3">
    <name type="scientific">Acinetobacter johnsonii</name>
    <dbReference type="NCBI Taxonomy" id="40214"/>
    <lineage>
        <taxon>Bacteria</taxon>
        <taxon>Pseudomonadati</taxon>
        <taxon>Pseudomonadota</taxon>
        <taxon>Gammaproteobacteria</taxon>
        <taxon>Moraxellales</taxon>
        <taxon>Moraxellaceae</taxon>
        <taxon>Acinetobacter</taxon>
    </lineage>
</organism>
<feature type="transmembrane region" description="Helical" evidence="1">
    <location>
        <begin position="38"/>
        <end position="57"/>
    </location>
</feature>
<feature type="transmembrane region" description="Helical" evidence="1">
    <location>
        <begin position="12"/>
        <end position="32"/>
    </location>
</feature>